<sequence length="287" mass="31185">PSPPSPSPPPPSPPPPSLPPPSPLPPSPPPPSPPPPSPSPPFSPPPNPPPLAPPFSSSISPCEEYNKDTFLNPIDGRNYTLFGSNFGTTGVFTNFVTAKGICEMHGLELAPQAEPESRFSLRKLCSVGRRITCWLDGVPPGEPTGRCYVMSQEGDIYAQGCEQLVRFVCRNKKITKPPLDTLSLSRNGYDYVLYTRDATMLKSHSGAAQFCQNLGSGWDLVPYWDLSSNAWAVMMELCAANRYTCWCKRDPAAVDASLCPLMAQDGTLQMQGCDQEVRFVCRRASNA</sequence>
<feature type="compositionally biased region" description="Pro residues" evidence="1">
    <location>
        <begin position="1"/>
        <end position="53"/>
    </location>
</feature>
<evidence type="ECO:0000313" key="3">
    <source>
        <dbReference type="Proteomes" id="UP000747399"/>
    </source>
</evidence>
<feature type="non-terminal residue" evidence="2">
    <location>
        <position position="1"/>
    </location>
</feature>
<dbReference type="PRINTS" id="PR01217">
    <property type="entry name" value="PRICHEXTENSN"/>
</dbReference>
<organism evidence="2 3">
    <name type="scientific">Volvox africanus</name>
    <dbReference type="NCBI Taxonomy" id="51714"/>
    <lineage>
        <taxon>Eukaryota</taxon>
        <taxon>Viridiplantae</taxon>
        <taxon>Chlorophyta</taxon>
        <taxon>core chlorophytes</taxon>
        <taxon>Chlorophyceae</taxon>
        <taxon>CS clade</taxon>
        <taxon>Chlamydomonadales</taxon>
        <taxon>Volvocaceae</taxon>
        <taxon>Volvox</taxon>
    </lineage>
</organism>
<evidence type="ECO:0000256" key="1">
    <source>
        <dbReference type="SAM" id="MobiDB-lite"/>
    </source>
</evidence>
<gene>
    <name evidence="2" type="ORF">Vafri_5574</name>
</gene>
<proteinExistence type="predicted"/>
<comment type="caution">
    <text evidence="2">The sequence shown here is derived from an EMBL/GenBank/DDBJ whole genome shotgun (WGS) entry which is preliminary data.</text>
</comment>
<evidence type="ECO:0008006" key="4">
    <source>
        <dbReference type="Google" id="ProtNLM"/>
    </source>
</evidence>
<evidence type="ECO:0000313" key="2">
    <source>
        <dbReference type="EMBL" id="GIL49107.1"/>
    </source>
</evidence>
<accession>A0A8J4B0T0</accession>
<protein>
    <recommendedName>
        <fullName evidence="4">C-type lectin domain-containing protein</fullName>
    </recommendedName>
</protein>
<dbReference type="EMBL" id="BNCO01000006">
    <property type="protein sequence ID" value="GIL49107.1"/>
    <property type="molecule type" value="Genomic_DNA"/>
</dbReference>
<dbReference type="AlphaFoldDB" id="A0A8J4B0T0"/>
<reference evidence="2" key="1">
    <citation type="journal article" date="2021" name="Proc. Natl. Acad. Sci. U.S.A.">
        <title>Three genomes in the algal genus Volvox reveal the fate of a haploid sex-determining region after a transition to homothallism.</title>
        <authorList>
            <person name="Yamamoto K."/>
            <person name="Hamaji T."/>
            <person name="Kawai-Toyooka H."/>
            <person name="Matsuzaki R."/>
            <person name="Takahashi F."/>
            <person name="Nishimura Y."/>
            <person name="Kawachi M."/>
            <person name="Noguchi H."/>
            <person name="Minakuchi Y."/>
            <person name="Umen J.G."/>
            <person name="Toyoda A."/>
            <person name="Nozaki H."/>
        </authorList>
    </citation>
    <scope>NUCLEOTIDE SEQUENCE</scope>
    <source>
        <strain evidence="2">NIES-3780</strain>
    </source>
</reference>
<name>A0A8J4B0T0_9CHLO</name>
<feature type="region of interest" description="Disordered" evidence="1">
    <location>
        <begin position="1"/>
        <end position="58"/>
    </location>
</feature>
<keyword evidence="3" id="KW-1185">Reference proteome</keyword>
<dbReference type="Proteomes" id="UP000747399">
    <property type="component" value="Unassembled WGS sequence"/>
</dbReference>